<dbReference type="PANTHER" id="PTHR35137:SF1">
    <property type="entry name" value="CHROMOPHORE LYASE CRL, CHLOROPLASTIC"/>
    <property type="match status" value="1"/>
</dbReference>
<dbReference type="Proteomes" id="UP000629098">
    <property type="component" value="Unassembled WGS sequence"/>
</dbReference>
<dbReference type="AlphaFoldDB" id="A0A8J6XQG0"/>
<dbReference type="EMBL" id="JACXAE010000092">
    <property type="protein sequence ID" value="MBD2776344.1"/>
    <property type="molecule type" value="Genomic_DNA"/>
</dbReference>
<evidence type="ECO:0000313" key="5">
    <source>
        <dbReference type="Proteomes" id="UP000629098"/>
    </source>
</evidence>
<sequence length="201" mass="23015">MQLSSQLRTLAKYMVGEFNNREQALSEPAWYVHLQMWQRLIPIFPEDSLTIFAEQANIINLDKPYRQRIMRLVEGHSPDNAPLQVQYYMFKDPTPFIGAGRNPTLLQDLTPEQLELLPSCILNVTGQTLADNRYKFTAIPPVETCCRFTYLGQTIQVSLGFEATEHEFLSYDKGIDPNTGKALWGAMLGPFRYTKQSGTEF</sequence>
<name>A0A8J6XQG0_9CYAN</name>
<keyword evidence="5" id="KW-1185">Reference proteome</keyword>
<evidence type="ECO:0000256" key="2">
    <source>
        <dbReference type="ARBA" id="ARBA00023239"/>
    </source>
</evidence>
<keyword evidence="2 3" id="KW-0456">Lyase</keyword>
<dbReference type="PANTHER" id="PTHR35137">
    <property type="entry name" value="CHROMOPHORE LYASE CRL, CHLOROPLASTIC"/>
    <property type="match status" value="1"/>
</dbReference>
<protein>
    <recommendedName>
        <fullName evidence="3">Chromophore lyase CpcT/CpeT</fullName>
        <ecNumber evidence="3">4.-.-.-</ecNumber>
    </recommendedName>
</protein>
<dbReference type="InterPro" id="IPR038672">
    <property type="entry name" value="CpcT/CpeT_sf"/>
</dbReference>
<proteinExistence type="inferred from homology"/>
<comment type="similarity">
    <text evidence="1 3">Belongs to the CpcT/CpeT biliprotein lyase family.</text>
</comment>
<comment type="function">
    <text evidence="3">Covalently attaches a chromophore to Cys residue(s) of phycobiliproteins.</text>
</comment>
<gene>
    <name evidence="3" type="primary">cpcT</name>
    <name evidence="4" type="ORF">ICL16_30880</name>
</gene>
<accession>A0A8J6XQG0</accession>
<dbReference type="Gene3D" id="2.40.128.590">
    <property type="entry name" value="CpcT/CpeT domain"/>
    <property type="match status" value="1"/>
</dbReference>
<evidence type="ECO:0000256" key="3">
    <source>
        <dbReference type="HAMAP-Rule" id="MF_01460"/>
    </source>
</evidence>
<dbReference type="RefSeq" id="WP_190835415.1">
    <property type="nucleotide sequence ID" value="NZ_CAWPPI010000092.1"/>
</dbReference>
<dbReference type="GO" id="GO:0016829">
    <property type="term" value="F:lyase activity"/>
    <property type="evidence" value="ECO:0007669"/>
    <property type="project" value="UniProtKB-KW"/>
</dbReference>
<dbReference type="EC" id="4.-.-.-" evidence="3"/>
<evidence type="ECO:0000256" key="1">
    <source>
        <dbReference type="ARBA" id="ARBA00008206"/>
    </source>
</evidence>
<reference evidence="4" key="1">
    <citation type="submission" date="2020-09" db="EMBL/GenBank/DDBJ databases">
        <title>Iningainema tapete sp. nov. (Scytonemataceae, Cyanobacteria) from greenhouses in central Florida (USA) produces two types of nodularin with biosynthetic potential for microcystin-LR and anabaenopeptins.</title>
        <authorList>
            <person name="Berthold D.E."/>
            <person name="Lefler F.W."/>
            <person name="Huang I.-S."/>
            <person name="Abdulla H."/>
            <person name="Zimba P.V."/>
            <person name="Laughinghouse H.D. IV."/>
        </authorList>
    </citation>
    <scope>NUCLEOTIDE SEQUENCE</scope>
    <source>
        <strain evidence="4">BLCCT55</strain>
    </source>
</reference>
<organism evidence="4 5">
    <name type="scientific">Iningainema tapete BLCC-T55</name>
    <dbReference type="NCBI Taxonomy" id="2748662"/>
    <lineage>
        <taxon>Bacteria</taxon>
        <taxon>Bacillati</taxon>
        <taxon>Cyanobacteriota</taxon>
        <taxon>Cyanophyceae</taxon>
        <taxon>Nostocales</taxon>
        <taxon>Scytonemataceae</taxon>
        <taxon>Iningainema tapete</taxon>
    </lineage>
</organism>
<evidence type="ECO:0000313" key="4">
    <source>
        <dbReference type="EMBL" id="MBD2776344.1"/>
    </source>
</evidence>
<dbReference type="GO" id="GO:0017006">
    <property type="term" value="P:protein-tetrapyrrole linkage"/>
    <property type="evidence" value="ECO:0007669"/>
    <property type="project" value="UniProtKB-UniRule"/>
</dbReference>
<dbReference type="Pfam" id="PF06206">
    <property type="entry name" value="CpeT"/>
    <property type="match status" value="1"/>
</dbReference>
<dbReference type="InterPro" id="IPR010404">
    <property type="entry name" value="CpcT/CpeT"/>
</dbReference>
<comment type="caution">
    <text evidence="4">The sequence shown here is derived from an EMBL/GenBank/DDBJ whole genome shotgun (WGS) entry which is preliminary data.</text>
</comment>
<dbReference type="CDD" id="cd16338">
    <property type="entry name" value="CpcT"/>
    <property type="match status" value="1"/>
</dbReference>
<dbReference type="HAMAP" id="MF_01460">
    <property type="entry name" value="Chrphore_lyase_CpxT"/>
    <property type="match status" value="1"/>
</dbReference>